<evidence type="ECO:0000313" key="5">
    <source>
        <dbReference type="Proteomes" id="UP001516472"/>
    </source>
</evidence>
<evidence type="ECO:0000256" key="1">
    <source>
        <dbReference type="ARBA" id="ARBA00022729"/>
    </source>
</evidence>
<sequence>MRLNTLLPLALLAFNVPGGARAQTVSDPVAFPMQGMEVPERHFMFNVGGGLSFPISDAGDRFETGGGFQLGAGYQFHRSFGVMAEYFYSGYDIRSDVLTGTGINGNHYMQYGSLNAVWNVIPRSTFGFYVIAGPGLYYRQVELLQLSGVATIPYCDPWLYYCATDVVPVAELVGSRSSTDFGLGGGVGVTLKINGELRFYVEGRYHYIFGQSFDVPGGDSRKADGQYIPVNFGIRY</sequence>
<dbReference type="Pfam" id="PF13505">
    <property type="entry name" value="OMP_b-brl"/>
    <property type="match status" value="1"/>
</dbReference>
<evidence type="ECO:0000256" key="2">
    <source>
        <dbReference type="SAM" id="SignalP"/>
    </source>
</evidence>
<dbReference type="InterPro" id="IPR027385">
    <property type="entry name" value="Beta-barrel_OMP"/>
</dbReference>
<dbReference type="SUPFAM" id="SSF56925">
    <property type="entry name" value="OMPA-like"/>
    <property type="match status" value="1"/>
</dbReference>
<comment type="caution">
    <text evidence="4">The sequence shown here is derived from an EMBL/GenBank/DDBJ whole genome shotgun (WGS) entry which is preliminary data.</text>
</comment>
<dbReference type="RefSeq" id="WP_193348828.1">
    <property type="nucleotide sequence ID" value="NZ_CBCSIP010000012.1"/>
</dbReference>
<feature type="chain" id="PRO_5046542021" evidence="2">
    <location>
        <begin position="23"/>
        <end position="236"/>
    </location>
</feature>
<dbReference type="EMBL" id="JAAIYO010000003">
    <property type="protein sequence ID" value="MBE4749458.1"/>
    <property type="molecule type" value="Genomic_DNA"/>
</dbReference>
<evidence type="ECO:0000313" key="4">
    <source>
        <dbReference type="EMBL" id="MBE4749458.1"/>
    </source>
</evidence>
<protein>
    <submittedName>
        <fullName evidence="4">Porin family protein</fullName>
    </submittedName>
</protein>
<name>A0ABR9PNF8_9BACT</name>
<reference evidence="4 5" key="1">
    <citation type="submission" date="2020-02" db="EMBL/GenBank/DDBJ databases">
        <authorList>
            <person name="Babadi Z.K."/>
            <person name="Risdian C."/>
            <person name="Ebrahimipour G.H."/>
            <person name="Wink J."/>
        </authorList>
    </citation>
    <scope>NUCLEOTIDE SEQUENCE [LARGE SCALE GENOMIC DNA]</scope>
    <source>
        <strain evidence="4 5">ZKHCc1 1396</strain>
    </source>
</reference>
<gene>
    <name evidence="4" type="ORF">G4177_14925</name>
</gene>
<evidence type="ECO:0000259" key="3">
    <source>
        <dbReference type="Pfam" id="PF13505"/>
    </source>
</evidence>
<dbReference type="InterPro" id="IPR011250">
    <property type="entry name" value="OMP/PagP_B-barrel"/>
</dbReference>
<dbReference type="Proteomes" id="UP001516472">
    <property type="component" value="Unassembled WGS sequence"/>
</dbReference>
<feature type="domain" description="Outer membrane protein beta-barrel" evidence="3">
    <location>
        <begin position="44"/>
        <end position="217"/>
    </location>
</feature>
<feature type="signal peptide" evidence="2">
    <location>
        <begin position="1"/>
        <end position="22"/>
    </location>
</feature>
<keyword evidence="5" id="KW-1185">Reference proteome</keyword>
<keyword evidence="1 2" id="KW-0732">Signal</keyword>
<accession>A0ABR9PNF8</accession>
<proteinExistence type="predicted"/>
<organism evidence="4 5">
    <name type="scientific">Corallococcus soli</name>
    <dbReference type="NCBI Taxonomy" id="2710757"/>
    <lineage>
        <taxon>Bacteria</taxon>
        <taxon>Pseudomonadati</taxon>
        <taxon>Myxococcota</taxon>
        <taxon>Myxococcia</taxon>
        <taxon>Myxococcales</taxon>
        <taxon>Cystobacterineae</taxon>
        <taxon>Myxococcaceae</taxon>
        <taxon>Corallococcus</taxon>
    </lineage>
</organism>
<dbReference type="Gene3D" id="2.40.160.20">
    <property type="match status" value="1"/>
</dbReference>